<sequence>MHLYNTMEDFILPCYGKPKSIIEFISEPSEKDVDSPEEEKIKFEFLYGPLMFDKATGRPKTVGKLMELVFYNLAIAAVIMGILIRTSAVRMPSLDRVAPTYLKLVTSSSLSLLASW</sequence>
<organism evidence="2 3">
    <name type="scientific">Dreissena polymorpha</name>
    <name type="common">Zebra mussel</name>
    <name type="synonym">Mytilus polymorpha</name>
    <dbReference type="NCBI Taxonomy" id="45954"/>
    <lineage>
        <taxon>Eukaryota</taxon>
        <taxon>Metazoa</taxon>
        <taxon>Spiralia</taxon>
        <taxon>Lophotrochozoa</taxon>
        <taxon>Mollusca</taxon>
        <taxon>Bivalvia</taxon>
        <taxon>Autobranchia</taxon>
        <taxon>Heteroconchia</taxon>
        <taxon>Euheterodonta</taxon>
        <taxon>Imparidentia</taxon>
        <taxon>Neoheterodontei</taxon>
        <taxon>Myida</taxon>
        <taxon>Dreissenoidea</taxon>
        <taxon>Dreissenidae</taxon>
        <taxon>Dreissena</taxon>
    </lineage>
</organism>
<keyword evidence="1" id="KW-0812">Transmembrane</keyword>
<protein>
    <submittedName>
        <fullName evidence="2">Uncharacterized protein</fullName>
    </submittedName>
</protein>
<feature type="transmembrane region" description="Helical" evidence="1">
    <location>
        <begin position="68"/>
        <end position="86"/>
    </location>
</feature>
<reference evidence="2" key="1">
    <citation type="journal article" date="2019" name="bioRxiv">
        <title>The Genome of the Zebra Mussel, Dreissena polymorpha: A Resource for Invasive Species Research.</title>
        <authorList>
            <person name="McCartney M.A."/>
            <person name="Auch B."/>
            <person name="Kono T."/>
            <person name="Mallez S."/>
            <person name="Zhang Y."/>
            <person name="Obille A."/>
            <person name="Becker A."/>
            <person name="Abrahante J.E."/>
            <person name="Garbe J."/>
            <person name="Badalamenti J.P."/>
            <person name="Herman A."/>
            <person name="Mangelson H."/>
            <person name="Liachko I."/>
            <person name="Sullivan S."/>
            <person name="Sone E.D."/>
            <person name="Koren S."/>
            <person name="Silverstein K.A.T."/>
            <person name="Beckman K.B."/>
            <person name="Gohl D.M."/>
        </authorList>
    </citation>
    <scope>NUCLEOTIDE SEQUENCE</scope>
    <source>
        <strain evidence="2">Duluth1</strain>
        <tissue evidence="2">Whole animal</tissue>
    </source>
</reference>
<keyword evidence="3" id="KW-1185">Reference proteome</keyword>
<dbReference type="Proteomes" id="UP000828390">
    <property type="component" value="Unassembled WGS sequence"/>
</dbReference>
<proteinExistence type="predicted"/>
<keyword evidence="1" id="KW-1133">Transmembrane helix</keyword>
<accession>A0A9D4DME3</accession>
<gene>
    <name evidence="2" type="ORF">DPMN_185703</name>
</gene>
<dbReference type="EMBL" id="JAIWYP010000010">
    <property type="protein sequence ID" value="KAH3751155.1"/>
    <property type="molecule type" value="Genomic_DNA"/>
</dbReference>
<evidence type="ECO:0000313" key="3">
    <source>
        <dbReference type="Proteomes" id="UP000828390"/>
    </source>
</evidence>
<comment type="caution">
    <text evidence="2">The sequence shown here is derived from an EMBL/GenBank/DDBJ whole genome shotgun (WGS) entry which is preliminary data.</text>
</comment>
<keyword evidence="1" id="KW-0472">Membrane</keyword>
<evidence type="ECO:0000256" key="1">
    <source>
        <dbReference type="SAM" id="Phobius"/>
    </source>
</evidence>
<evidence type="ECO:0000313" key="2">
    <source>
        <dbReference type="EMBL" id="KAH3751155.1"/>
    </source>
</evidence>
<reference evidence="2" key="2">
    <citation type="submission" date="2020-11" db="EMBL/GenBank/DDBJ databases">
        <authorList>
            <person name="McCartney M.A."/>
            <person name="Auch B."/>
            <person name="Kono T."/>
            <person name="Mallez S."/>
            <person name="Becker A."/>
            <person name="Gohl D.M."/>
            <person name="Silverstein K.A.T."/>
            <person name="Koren S."/>
            <person name="Bechman K.B."/>
            <person name="Herman A."/>
            <person name="Abrahante J.E."/>
            <person name="Garbe J."/>
        </authorList>
    </citation>
    <scope>NUCLEOTIDE SEQUENCE</scope>
    <source>
        <strain evidence="2">Duluth1</strain>
        <tissue evidence="2">Whole animal</tissue>
    </source>
</reference>
<name>A0A9D4DME3_DREPO</name>
<dbReference type="AlphaFoldDB" id="A0A9D4DME3"/>